<dbReference type="Proteomes" id="UP001500984">
    <property type="component" value="Unassembled WGS sequence"/>
</dbReference>
<proteinExistence type="predicted"/>
<feature type="compositionally biased region" description="Low complexity" evidence="1">
    <location>
        <begin position="11"/>
        <end position="38"/>
    </location>
</feature>
<evidence type="ECO:0000313" key="4">
    <source>
        <dbReference type="EMBL" id="GAA2088761.1"/>
    </source>
</evidence>
<accession>A0ABN2WBW5</accession>
<feature type="transmembrane region" description="Helical" evidence="2">
    <location>
        <begin position="171"/>
        <end position="190"/>
    </location>
</feature>
<feature type="transmembrane region" description="Helical" evidence="2">
    <location>
        <begin position="210"/>
        <end position="230"/>
    </location>
</feature>
<feature type="transmembrane region" description="Helical" evidence="2">
    <location>
        <begin position="261"/>
        <end position="279"/>
    </location>
</feature>
<gene>
    <name evidence="4" type="ORF">GCM10009823_04080</name>
</gene>
<dbReference type="InterPro" id="IPR003675">
    <property type="entry name" value="Rce1/LyrA-like_dom"/>
</dbReference>
<feature type="transmembrane region" description="Helical" evidence="2">
    <location>
        <begin position="130"/>
        <end position="150"/>
    </location>
</feature>
<feature type="transmembrane region" description="Helical" evidence="2">
    <location>
        <begin position="57"/>
        <end position="76"/>
    </location>
</feature>
<evidence type="ECO:0000259" key="3">
    <source>
        <dbReference type="Pfam" id="PF02517"/>
    </source>
</evidence>
<dbReference type="EMBL" id="BAAAPZ010000002">
    <property type="protein sequence ID" value="GAA2088761.1"/>
    <property type="molecule type" value="Genomic_DNA"/>
</dbReference>
<evidence type="ECO:0000313" key="5">
    <source>
        <dbReference type="Proteomes" id="UP001500984"/>
    </source>
</evidence>
<keyword evidence="5" id="KW-1185">Reference proteome</keyword>
<evidence type="ECO:0000256" key="1">
    <source>
        <dbReference type="SAM" id="MobiDB-lite"/>
    </source>
</evidence>
<feature type="region of interest" description="Disordered" evidence="1">
    <location>
        <begin position="1"/>
        <end position="38"/>
    </location>
</feature>
<evidence type="ECO:0000256" key="2">
    <source>
        <dbReference type="SAM" id="Phobius"/>
    </source>
</evidence>
<comment type="caution">
    <text evidence="4">The sequence shown here is derived from an EMBL/GenBank/DDBJ whole genome shotgun (WGS) entry which is preliminary data.</text>
</comment>
<keyword evidence="2" id="KW-0472">Membrane</keyword>
<feature type="transmembrane region" description="Helical" evidence="2">
    <location>
        <begin position="286"/>
        <end position="306"/>
    </location>
</feature>
<dbReference type="RefSeq" id="WP_344334715.1">
    <property type="nucleotide sequence ID" value="NZ_BAAAPZ010000002.1"/>
</dbReference>
<protein>
    <recommendedName>
        <fullName evidence="3">CAAX prenyl protease 2/Lysostaphin resistance protein A-like domain-containing protein</fullName>
    </recommendedName>
</protein>
<feature type="transmembrane region" description="Helical" evidence="2">
    <location>
        <begin position="237"/>
        <end position="255"/>
    </location>
</feature>
<feature type="domain" description="CAAX prenyl protease 2/Lysostaphin resistance protein A-like" evidence="3">
    <location>
        <begin position="208"/>
        <end position="297"/>
    </location>
</feature>
<keyword evidence="2" id="KW-1133">Transmembrane helix</keyword>
<name>A0ABN2WBW5_9MICO</name>
<dbReference type="Pfam" id="PF02517">
    <property type="entry name" value="Rce1-like"/>
    <property type="match status" value="1"/>
</dbReference>
<sequence>MPEPEENAAPSDAAGTDTGARDGASGTDAGTTSGAGASTARTAPVAPLFGLPVPQRLLGPGGLAAALVAAGAVLIFALMSPWGYAPLLAGVALGFAASRPLGRDLGLIVLGLGIISTISVEADIAWPRYFLMGGVLTAAVVAPWLVHRFVLRDDAIRFPRRRGRRWSRLEWGWLAFVLLTAYFVLPFYFLRSGAYENWPAVTKPSEIGRLFVGVNAVGIWDELFFICTVFTLLARHFPFWTANVLTSVIFVSFLWELGYRSWGPLLTIPFALVQAVVFTRTKSLPYTITVHLLFDLVVFLSIAHAHHPDRLPIFVY</sequence>
<keyword evidence="2" id="KW-0812">Transmembrane</keyword>
<feature type="transmembrane region" description="Helical" evidence="2">
    <location>
        <begin position="105"/>
        <end position="124"/>
    </location>
</feature>
<organism evidence="4 5">
    <name type="scientific">Brevibacterium salitolerans</name>
    <dbReference type="NCBI Taxonomy" id="1403566"/>
    <lineage>
        <taxon>Bacteria</taxon>
        <taxon>Bacillati</taxon>
        <taxon>Actinomycetota</taxon>
        <taxon>Actinomycetes</taxon>
        <taxon>Micrococcales</taxon>
        <taxon>Brevibacteriaceae</taxon>
        <taxon>Brevibacterium</taxon>
    </lineage>
</organism>
<reference evidence="4 5" key="1">
    <citation type="journal article" date="2019" name="Int. J. Syst. Evol. Microbiol.">
        <title>The Global Catalogue of Microorganisms (GCM) 10K type strain sequencing project: providing services to taxonomists for standard genome sequencing and annotation.</title>
        <authorList>
            <consortium name="The Broad Institute Genomics Platform"/>
            <consortium name="The Broad Institute Genome Sequencing Center for Infectious Disease"/>
            <person name="Wu L."/>
            <person name="Ma J."/>
        </authorList>
    </citation>
    <scope>NUCLEOTIDE SEQUENCE [LARGE SCALE GENOMIC DNA]</scope>
    <source>
        <strain evidence="4 5">JCM 15900</strain>
    </source>
</reference>